<dbReference type="AlphaFoldDB" id="A0A7H8R8D1"/>
<evidence type="ECO:0000256" key="7">
    <source>
        <dbReference type="ARBA" id="ARBA00047899"/>
    </source>
</evidence>
<dbReference type="GO" id="GO:0005737">
    <property type="term" value="C:cytoplasm"/>
    <property type="evidence" value="ECO:0007669"/>
    <property type="project" value="TreeGrafter"/>
</dbReference>
<dbReference type="EMBL" id="CP055901">
    <property type="protein sequence ID" value="QKX61023.1"/>
    <property type="molecule type" value="Genomic_DNA"/>
</dbReference>
<dbReference type="InterPro" id="IPR000719">
    <property type="entry name" value="Prot_kinase_dom"/>
</dbReference>
<feature type="compositionally biased region" description="Basic and acidic residues" evidence="10">
    <location>
        <begin position="299"/>
        <end position="308"/>
    </location>
</feature>
<gene>
    <name evidence="12" type="ORF">TRUGW13939_08169</name>
</gene>
<dbReference type="RefSeq" id="XP_035347198.1">
    <property type="nucleotide sequence ID" value="XM_035491305.1"/>
</dbReference>
<evidence type="ECO:0000313" key="12">
    <source>
        <dbReference type="EMBL" id="QKX61023.1"/>
    </source>
</evidence>
<keyword evidence="4 9" id="KW-0547">Nucleotide-binding</keyword>
<comment type="catalytic activity">
    <reaction evidence="8">
        <text>L-seryl-[protein] + ATP = O-phospho-L-seryl-[protein] + ADP + H(+)</text>
        <dbReference type="Rhea" id="RHEA:17989"/>
        <dbReference type="Rhea" id="RHEA-COMP:9863"/>
        <dbReference type="Rhea" id="RHEA-COMP:11604"/>
        <dbReference type="ChEBI" id="CHEBI:15378"/>
        <dbReference type="ChEBI" id="CHEBI:29999"/>
        <dbReference type="ChEBI" id="CHEBI:30616"/>
        <dbReference type="ChEBI" id="CHEBI:83421"/>
        <dbReference type="ChEBI" id="CHEBI:456216"/>
        <dbReference type="EC" id="2.7.11.1"/>
    </reaction>
</comment>
<dbReference type="GO" id="GO:0005524">
    <property type="term" value="F:ATP binding"/>
    <property type="evidence" value="ECO:0007669"/>
    <property type="project" value="UniProtKB-UniRule"/>
</dbReference>
<feature type="binding site" evidence="9">
    <location>
        <position position="119"/>
    </location>
    <ligand>
        <name>ATP</name>
        <dbReference type="ChEBI" id="CHEBI:30616"/>
    </ligand>
</feature>
<dbReference type="SMART" id="SM00220">
    <property type="entry name" value="S_TKc"/>
    <property type="match status" value="1"/>
</dbReference>
<dbReference type="KEGG" id="trg:TRUGW13939_08169"/>
<dbReference type="Pfam" id="PF00069">
    <property type="entry name" value="Pkinase"/>
    <property type="match status" value="1"/>
</dbReference>
<feature type="region of interest" description="Disordered" evidence="10">
    <location>
        <begin position="299"/>
        <end position="320"/>
    </location>
</feature>
<dbReference type="PROSITE" id="PS00107">
    <property type="entry name" value="PROTEIN_KINASE_ATP"/>
    <property type="match status" value="1"/>
</dbReference>
<dbReference type="EC" id="2.7.11.1" evidence="1"/>
<evidence type="ECO:0000256" key="2">
    <source>
        <dbReference type="ARBA" id="ARBA00022527"/>
    </source>
</evidence>
<dbReference type="PANTHER" id="PTHR47634">
    <property type="entry name" value="PROTEIN KINASE DOMAIN-CONTAINING PROTEIN-RELATED"/>
    <property type="match status" value="1"/>
</dbReference>
<keyword evidence="13" id="KW-1185">Reference proteome</keyword>
<keyword evidence="2" id="KW-0723">Serine/threonine-protein kinase</keyword>
<dbReference type="InterPro" id="IPR017441">
    <property type="entry name" value="Protein_kinase_ATP_BS"/>
</dbReference>
<evidence type="ECO:0000256" key="3">
    <source>
        <dbReference type="ARBA" id="ARBA00022679"/>
    </source>
</evidence>
<evidence type="ECO:0000256" key="10">
    <source>
        <dbReference type="SAM" id="MobiDB-lite"/>
    </source>
</evidence>
<protein>
    <recommendedName>
        <fullName evidence="1">non-specific serine/threonine protein kinase</fullName>
        <ecNumber evidence="1">2.7.11.1</ecNumber>
    </recommendedName>
</protein>
<comment type="catalytic activity">
    <reaction evidence="7">
        <text>L-threonyl-[protein] + ATP = O-phospho-L-threonyl-[protein] + ADP + H(+)</text>
        <dbReference type="Rhea" id="RHEA:46608"/>
        <dbReference type="Rhea" id="RHEA-COMP:11060"/>
        <dbReference type="Rhea" id="RHEA-COMP:11605"/>
        <dbReference type="ChEBI" id="CHEBI:15378"/>
        <dbReference type="ChEBI" id="CHEBI:30013"/>
        <dbReference type="ChEBI" id="CHEBI:30616"/>
        <dbReference type="ChEBI" id="CHEBI:61977"/>
        <dbReference type="ChEBI" id="CHEBI:456216"/>
        <dbReference type="EC" id="2.7.11.1"/>
    </reaction>
</comment>
<keyword evidence="5" id="KW-0418">Kinase</keyword>
<dbReference type="GeneID" id="55995658"/>
<dbReference type="Gene3D" id="3.30.200.20">
    <property type="entry name" value="Phosphorylase Kinase, domain 1"/>
    <property type="match status" value="1"/>
</dbReference>
<evidence type="ECO:0000313" key="13">
    <source>
        <dbReference type="Proteomes" id="UP000509510"/>
    </source>
</evidence>
<dbReference type="GO" id="GO:0004674">
    <property type="term" value="F:protein serine/threonine kinase activity"/>
    <property type="evidence" value="ECO:0007669"/>
    <property type="project" value="UniProtKB-KW"/>
</dbReference>
<dbReference type="OrthoDB" id="4224743at2759"/>
<dbReference type="PANTHER" id="PTHR47634:SF9">
    <property type="entry name" value="PROTEIN KINASE DOMAIN-CONTAINING PROTEIN-RELATED"/>
    <property type="match status" value="1"/>
</dbReference>
<keyword evidence="6 9" id="KW-0067">ATP-binding</keyword>
<dbReference type="PROSITE" id="PS50011">
    <property type="entry name" value="PROTEIN_KINASE_DOM"/>
    <property type="match status" value="1"/>
</dbReference>
<evidence type="ECO:0000259" key="11">
    <source>
        <dbReference type="PROSITE" id="PS50011"/>
    </source>
</evidence>
<reference evidence="13" key="1">
    <citation type="submission" date="2020-06" db="EMBL/GenBank/DDBJ databases">
        <title>A chromosome-scale genome assembly of Talaromyces rugulosus W13939.</title>
        <authorList>
            <person name="Wang B."/>
            <person name="Guo L."/>
            <person name="Ye K."/>
            <person name="Wang L."/>
        </authorList>
    </citation>
    <scope>NUCLEOTIDE SEQUENCE [LARGE SCALE GENOMIC DNA]</scope>
    <source>
        <strain evidence="13">W13939</strain>
    </source>
</reference>
<keyword evidence="3" id="KW-0808">Transferase</keyword>
<accession>A0A7H8R8D1</accession>
<dbReference type="Proteomes" id="UP000509510">
    <property type="component" value="Chromosome IV"/>
</dbReference>
<proteinExistence type="predicted"/>
<dbReference type="Gene3D" id="1.10.510.10">
    <property type="entry name" value="Transferase(Phosphotransferase) domain 1"/>
    <property type="match status" value="1"/>
</dbReference>
<sequence>MRRLSKGIAQTQSLHLLSFCRTRNLENFVVSRLGSTAFHSSAAVHSDDHSNDAKSCCYDYDWIDGVEKLEMYEPGGYHPVMSGDVLRDRYAIVDKLGFGGYSTVWLARDIHQKQYVALKVGIATDSIGRDAKILRAFAASESSTHPGRDSVPRLLDEFNLTGPNGTHPCYTVAPAQCNLRRAVFTGMFPIRVARVLSAGLVQAVSYNHSRGYVHGDIHLSNVLVKLPSSFDHLSIAQFYHEYGEHDVVPVTHRDGMPLPPNVPKKAVIPLDFGKPAKQFSLSDSRVLLSDFGEAFSPDSEVRRGEDCHTPLAMRPPESRFDPQRPLSYSADIWSLAVAIWEIIGMKSIFSNDWITADEITAQQIDTLGPMPLDWCTGERPKHLEGRQVWPRIEDVFGDYVQKYRNKYKVGEFDSEETAAILDLMRKMLVFRPEERLSVDEVLQSEWMVKWALPQWTQLHMGESIVHSTT</sequence>
<feature type="domain" description="Protein kinase" evidence="11">
    <location>
        <begin position="90"/>
        <end position="447"/>
    </location>
</feature>
<evidence type="ECO:0000256" key="8">
    <source>
        <dbReference type="ARBA" id="ARBA00048679"/>
    </source>
</evidence>
<dbReference type="GO" id="GO:0050684">
    <property type="term" value="P:regulation of mRNA processing"/>
    <property type="evidence" value="ECO:0007669"/>
    <property type="project" value="TreeGrafter"/>
</dbReference>
<dbReference type="GO" id="GO:0000245">
    <property type="term" value="P:spliceosomal complex assembly"/>
    <property type="evidence" value="ECO:0007669"/>
    <property type="project" value="TreeGrafter"/>
</dbReference>
<dbReference type="InterPro" id="IPR011009">
    <property type="entry name" value="Kinase-like_dom_sf"/>
</dbReference>
<evidence type="ECO:0000256" key="5">
    <source>
        <dbReference type="ARBA" id="ARBA00022777"/>
    </source>
</evidence>
<evidence type="ECO:0000256" key="6">
    <source>
        <dbReference type="ARBA" id="ARBA00022840"/>
    </source>
</evidence>
<dbReference type="InterPro" id="IPR051334">
    <property type="entry name" value="SRPK"/>
</dbReference>
<dbReference type="SUPFAM" id="SSF56112">
    <property type="entry name" value="Protein kinase-like (PK-like)"/>
    <property type="match status" value="1"/>
</dbReference>
<dbReference type="GO" id="GO:0005634">
    <property type="term" value="C:nucleus"/>
    <property type="evidence" value="ECO:0007669"/>
    <property type="project" value="TreeGrafter"/>
</dbReference>
<organism evidence="12 13">
    <name type="scientific">Talaromyces rugulosus</name>
    <name type="common">Penicillium rugulosum</name>
    <dbReference type="NCBI Taxonomy" id="121627"/>
    <lineage>
        <taxon>Eukaryota</taxon>
        <taxon>Fungi</taxon>
        <taxon>Dikarya</taxon>
        <taxon>Ascomycota</taxon>
        <taxon>Pezizomycotina</taxon>
        <taxon>Eurotiomycetes</taxon>
        <taxon>Eurotiomycetidae</taxon>
        <taxon>Eurotiales</taxon>
        <taxon>Trichocomaceae</taxon>
        <taxon>Talaromyces</taxon>
        <taxon>Talaromyces sect. Islandici</taxon>
    </lineage>
</organism>
<name>A0A7H8R8D1_TALRU</name>
<evidence type="ECO:0000256" key="4">
    <source>
        <dbReference type="ARBA" id="ARBA00022741"/>
    </source>
</evidence>
<evidence type="ECO:0000256" key="1">
    <source>
        <dbReference type="ARBA" id="ARBA00012513"/>
    </source>
</evidence>
<evidence type="ECO:0000256" key="9">
    <source>
        <dbReference type="PROSITE-ProRule" id="PRU10141"/>
    </source>
</evidence>